<dbReference type="SMART" id="SM00866">
    <property type="entry name" value="UTRA"/>
    <property type="match status" value="1"/>
</dbReference>
<evidence type="ECO:0000259" key="4">
    <source>
        <dbReference type="PROSITE" id="PS50949"/>
    </source>
</evidence>
<keyword evidence="6" id="KW-1185">Reference proteome</keyword>
<evidence type="ECO:0000313" key="5">
    <source>
        <dbReference type="EMBL" id="GAA2206474.1"/>
    </source>
</evidence>
<keyword evidence="2" id="KW-0238">DNA-binding</keyword>
<dbReference type="Pfam" id="PF00392">
    <property type="entry name" value="GntR"/>
    <property type="match status" value="1"/>
</dbReference>
<evidence type="ECO:0000313" key="6">
    <source>
        <dbReference type="Proteomes" id="UP001499843"/>
    </source>
</evidence>
<dbReference type="InterPro" id="IPR028978">
    <property type="entry name" value="Chorismate_lyase_/UTRA_dom_sf"/>
</dbReference>
<dbReference type="InterPro" id="IPR036388">
    <property type="entry name" value="WH-like_DNA-bd_sf"/>
</dbReference>
<dbReference type="InterPro" id="IPR050679">
    <property type="entry name" value="Bact_HTH_transcr_reg"/>
</dbReference>
<dbReference type="PROSITE" id="PS50949">
    <property type="entry name" value="HTH_GNTR"/>
    <property type="match status" value="1"/>
</dbReference>
<dbReference type="Gene3D" id="3.40.1410.10">
    <property type="entry name" value="Chorismate lyase-like"/>
    <property type="match status" value="1"/>
</dbReference>
<name>A0ABN3CAW0_9ACTN</name>
<feature type="domain" description="HTH gntR-type" evidence="4">
    <location>
        <begin position="13"/>
        <end position="81"/>
    </location>
</feature>
<dbReference type="PANTHER" id="PTHR44846:SF16">
    <property type="entry name" value="TRANSCRIPTIONAL REGULATOR PHNF-RELATED"/>
    <property type="match status" value="1"/>
</dbReference>
<evidence type="ECO:0000256" key="1">
    <source>
        <dbReference type="ARBA" id="ARBA00023015"/>
    </source>
</evidence>
<dbReference type="SUPFAM" id="SSF46785">
    <property type="entry name" value="Winged helix' DNA-binding domain"/>
    <property type="match status" value="1"/>
</dbReference>
<dbReference type="InterPro" id="IPR011663">
    <property type="entry name" value="UTRA"/>
</dbReference>
<evidence type="ECO:0000256" key="3">
    <source>
        <dbReference type="ARBA" id="ARBA00023163"/>
    </source>
</evidence>
<accession>A0ABN3CAW0</accession>
<evidence type="ECO:0000256" key="2">
    <source>
        <dbReference type="ARBA" id="ARBA00023125"/>
    </source>
</evidence>
<keyword evidence="3" id="KW-0804">Transcription</keyword>
<dbReference type="SMART" id="SM00345">
    <property type="entry name" value="HTH_GNTR"/>
    <property type="match status" value="1"/>
</dbReference>
<dbReference type="InterPro" id="IPR000524">
    <property type="entry name" value="Tscrpt_reg_HTH_GntR"/>
</dbReference>
<dbReference type="CDD" id="cd07377">
    <property type="entry name" value="WHTH_GntR"/>
    <property type="match status" value="1"/>
</dbReference>
<keyword evidence="1" id="KW-0805">Transcription regulation</keyword>
<dbReference type="PRINTS" id="PR00035">
    <property type="entry name" value="HTHGNTR"/>
</dbReference>
<dbReference type="EMBL" id="BAAAQX010000004">
    <property type="protein sequence ID" value="GAA2206474.1"/>
    <property type="molecule type" value="Genomic_DNA"/>
</dbReference>
<dbReference type="Proteomes" id="UP001499843">
    <property type="component" value="Unassembled WGS sequence"/>
</dbReference>
<dbReference type="Gene3D" id="1.10.10.10">
    <property type="entry name" value="Winged helix-like DNA-binding domain superfamily/Winged helix DNA-binding domain"/>
    <property type="match status" value="1"/>
</dbReference>
<dbReference type="InterPro" id="IPR036390">
    <property type="entry name" value="WH_DNA-bd_sf"/>
</dbReference>
<proteinExistence type="predicted"/>
<protein>
    <submittedName>
        <fullName evidence="5">GntR family transcriptional regulator</fullName>
    </submittedName>
</protein>
<gene>
    <name evidence="5" type="ORF">GCM10009850_019320</name>
</gene>
<dbReference type="PANTHER" id="PTHR44846">
    <property type="entry name" value="MANNOSYL-D-GLYCERATE TRANSPORT/METABOLISM SYSTEM REPRESSOR MNGR-RELATED"/>
    <property type="match status" value="1"/>
</dbReference>
<reference evidence="5 6" key="1">
    <citation type="journal article" date="2019" name="Int. J. Syst. Evol. Microbiol.">
        <title>The Global Catalogue of Microorganisms (GCM) 10K type strain sequencing project: providing services to taxonomists for standard genome sequencing and annotation.</title>
        <authorList>
            <consortium name="The Broad Institute Genomics Platform"/>
            <consortium name="The Broad Institute Genome Sequencing Center for Infectious Disease"/>
            <person name="Wu L."/>
            <person name="Ma J."/>
        </authorList>
    </citation>
    <scope>NUCLEOTIDE SEQUENCE [LARGE SCALE GENOMIC DNA]</scope>
    <source>
        <strain evidence="5 6">JCM 16114</strain>
    </source>
</reference>
<organism evidence="5 6">
    <name type="scientific">Nonomuraea monospora</name>
    <dbReference type="NCBI Taxonomy" id="568818"/>
    <lineage>
        <taxon>Bacteria</taxon>
        <taxon>Bacillati</taxon>
        <taxon>Actinomycetota</taxon>
        <taxon>Actinomycetes</taxon>
        <taxon>Streptosporangiales</taxon>
        <taxon>Streptosporangiaceae</taxon>
        <taxon>Nonomuraea</taxon>
    </lineage>
</organism>
<dbReference type="Pfam" id="PF07702">
    <property type="entry name" value="UTRA"/>
    <property type="match status" value="1"/>
</dbReference>
<sequence length="266" mass="29034">MLLFREWEGSGMVARYERIADELRGEILSGAHPIGSQLPSEAELAERHGAARGTVRQAIAVLAAEGLVGSRQGARRIVLGRTRSQSFAELHSFAQWARANGYRYGGQVIAQRRRAARGPESARLGSSEVLEVLRVRTLESEPVLLERTVYAEWVAGAVEKLPADCESVTEALYDSIGLVFAYGEHLIDAVPAGAQDARLLGVRRGSPLLRQRRTTTTHEGRPVESSDDRYRAGSVAFSIRNSIGANPLVRQAGDLRFGAGEHMFES</sequence>
<comment type="caution">
    <text evidence="5">The sequence shown here is derived from an EMBL/GenBank/DDBJ whole genome shotgun (WGS) entry which is preliminary data.</text>
</comment>
<dbReference type="SUPFAM" id="SSF64288">
    <property type="entry name" value="Chorismate lyase-like"/>
    <property type="match status" value="1"/>
</dbReference>